<dbReference type="Proteomes" id="UP000190037">
    <property type="component" value="Unassembled WGS sequence"/>
</dbReference>
<evidence type="ECO:0000313" key="3">
    <source>
        <dbReference type="EMBL" id="OPC85236.1"/>
    </source>
</evidence>
<dbReference type="EMBL" id="MWQN01000001">
    <property type="protein sequence ID" value="OPC85236.1"/>
    <property type="molecule type" value="Genomic_DNA"/>
</dbReference>
<evidence type="ECO:0000256" key="1">
    <source>
        <dbReference type="SAM" id="MobiDB-lite"/>
    </source>
</evidence>
<dbReference type="SUPFAM" id="SSF64288">
    <property type="entry name" value="Chorismate lyase-like"/>
    <property type="match status" value="1"/>
</dbReference>
<dbReference type="InterPro" id="IPR011663">
    <property type="entry name" value="UTRA"/>
</dbReference>
<organism evidence="3 4">
    <name type="scientific">Embleya scabrispora</name>
    <dbReference type="NCBI Taxonomy" id="159449"/>
    <lineage>
        <taxon>Bacteria</taxon>
        <taxon>Bacillati</taxon>
        <taxon>Actinomycetota</taxon>
        <taxon>Actinomycetes</taxon>
        <taxon>Kitasatosporales</taxon>
        <taxon>Streptomycetaceae</taxon>
        <taxon>Embleya</taxon>
    </lineage>
</organism>
<feature type="domain" description="UbiC transcription regulator-associated" evidence="2">
    <location>
        <begin position="62"/>
        <end position="132"/>
    </location>
</feature>
<accession>A0A1T3P815</accession>
<proteinExistence type="predicted"/>
<feature type="region of interest" description="Disordered" evidence="1">
    <location>
        <begin position="1"/>
        <end position="51"/>
    </location>
</feature>
<dbReference type="InterPro" id="IPR028978">
    <property type="entry name" value="Chorismate_lyase_/UTRA_dom_sf"/>
</dbReference>
<dbReference type="Gene3D" id="3.40.1410.10">
    <property type="entry name" value="Chorismate lyase-like"/>
    <property type="match status" value="1"/>
</dbReference>
<dbReference type="GO" id="GO:0006355">
    <property type="term" value="P:regulation of DNA-templated transcription"/>
    <property type="evidence" value="ECO:0007669"/>
    <property type="project" value="InterPro"/>
</dbReference>
<sequence>MAGRRPGRLDRPGAGHDHELLRRTVPAVQTVSPDRRQRPSAPARRAQLRPERAELVAGSAITHTDTGPGGTCARLAEPGAAPAHFQEQVRARMPTRAEAEQLGLAAGVPVVPVCRTAFAADRRVVEVNSMVMDAGSSILEYDFDA</sequence>
<comment type="caution">
    <text evidence="3">The sequence shown here is derived from an EMBL/GenBank/DDBJ whole genome shotgun (WGS) entry which is preliminary data.</text>
</comment>
<dbReference type="Pfam" id="PF07702">
    <property type="entry name" value="UTRA"/>
    <property type="match status" value="1"/>
</dbReference>
<evidence type="ECO:0000259" key="2">
    <source>
        <dbReference type="Pfam" id="PF07702"/>
    </source>
</evidence>
<dbReference type="AlphaFoldDB" id="A0A1T3P815"/>
<evidence type="ECO:0000313" key="4">
    <source>
        <dbReference type="Proteomes" id="UP000190037"/>
    </source>
</evidence>
<feature type="compositionally biased region" description="Basic and acidic residues" evidence="1">
    <location>
        <begin position="7"/>
        <end position="22"/>
    </location>
</feature>
<name>A0A1T3P815_9ACTN</name>
<protein>
    <recommendedName>
        <fullName evidence="2">UbiC transcription regulator-associated domain-containing protein</fullName>
    </recommendedName>
</protein>
<reference evidence="3 4" key="1">
    <citation type="submission" date="2017-03" db="EMBL/GenBank/DDBJ databases">
        <title>Draft genome sequence of Streptomyces scabrisporus NF3, endophyte isolated from Amphipterygium adstringens.</title>
        <authorList>
            <person name="Vazquez M."/>
            <person name="Ceapa C.D."/>
            <person name="Rodriguez Luna D."/>
            <person name="Sanchez Esquivel S."/>
        </authorList>
    </citation>
    <scope>NUCLEOTIDE SEQUENCE [LARGE SCALE GENOMIC DNA]</scope>
    <source>
        <strain evidence="3 4">NF3</strain>
    </source>
</reference>
<gene>
    <name evidence="3" type="ORF">B4N89_23170</name>
</gene>
<dbReference type="STRING" id="159449.B4N89_23170"/>
<dbReference type="GO" id="GO:0003677">
    <property type="term" value="F:DNA binding"/>
    <property type="evidence" value="ECO:0007669"/>
    <property type="project" value="InterPro"/>
</dbReference>
<keyword evidence="4" id="KW-1185">Reference proteome</keyword>